<protein>
    <recommendedName>
        <fullName evidence="1">DUF8088 domain-containing protein</fullName>
    </recommendedName>
</protein>
<evidence type="ECO:0000259" key="1">
    <source>
        <dbReference type="Pfam" id="PF26338"/>
    </source>
</evidence>
<feature type="domain" description="DUF8088" evidence="1">
    <location>
        <begin position="4"/>
        <end position="45"/>
    </location>
</feature>
<evidence type="ECO:0000313" key="2">
    <source>
        <dbReference type="EMBL" id="ALN97384.1"/>
    </source>
</evidence>
<organism evidence="2 3">
    <name type="scientific">Bacillus phage phi4I1</name>
    <dbReference type="NCBI Taxonomy" id="1643325"/>
    <lineage>
        <taxon>Viruses</taxon>
        <taxon>Duplodnaviria</taxon>
        <taxon>Heunggongvirae</taxon>
        <taxon>Uroviricota</taxon>
        <taxon>Caudoviricetes</taxon>
        <taxon>Camtrevirus</taxon>
        <taxon>Camtrevirus BtCS33</taxon>
    </lineage>
</organism>
<proteinExistence type="predicted"/>
<dbReference type="InterPro" id="IPR058401">
    <property type="entry name" value="DUF8088"/>
</dbReference>
<dbReference type="Proteomes" id="UP000222142">
    <property type="component" value="Segment"/>
</dbReference>
<accession>A0A0S2GLL5</accession>
<dbReference type="EMBL" id="KT967075">
    <property type="protein sequence ID" value="ALN97384.1"/>
    <property type="molecule type" value="Genomic_DNA"/>
</dbReference>
<gene>
    <name evidence="2" type="ORF">XO27_0048</name>
</gene>
<dbReference type="Pfam" id="PF26338">
    <property type="entry name" value="DUF8088"/>
    <property type="match status" value="1"/>
</dbReference>
<reference evidence="2 3" key="1">
    <citation type="submission" date="2015-10" db="EMBL/GenBank/DDBJ databases">
        <title>Whole Genome Sequencing of Bacillus ACT Group Temperature Bacteriophages.</title>
        <authorList>
            <person name="Fouts D.E."/>
            <person name="Rasko D.A."/>
            <person name="Cer R.R."/>
            <person name="Jiang L."/>
            <person name="Fedorova N.B."/>
            <person name="Shvartsbeyn A."/>
            <person name="Read T.D."/>
            <person name="Gill S.R."/>
            <person name="Klumpp J."/>
            <person name="Calendar R."/>
        </authorList>
    </citation>
    <scope>NUCLEOTIDE SEQUENCE [LARGE SCALE GENOMIC DNA]</scope>
</reference>
<sequence>MNTVIIQFGQGTEAWKDMREITKFLQEKGYFIEPYEEIGSVKLTKKISDELVDKKRKFNCDLCFQNKDIEEKSIYQFDEGGDIVACMDCEKKAFEHSKN</sequence>
<name>A0A0S2GLL5_9CAUD</name>
<evidence type="ECO:0000313" key="3">
    <source>
        <dbReference type="Proteomes" id="UP000222142"/>
    </source>
</evidence>